<comment type="caution">
    <text evidence="2">The sequence shown here is derived from an EMBL/GenBank/DDBJ whole genome shotgun (WGS) entry which is preliminary data.</text>
</comment>
<protein>
    <submittedName>
        <fullName evidence="2">Uncharacterized protein</fullName>
    </submittedName>
</protein>
<dbReference type="EMBL" id="BRXU01000026">
    <property type="protein sequence ID" value="GLC59169.1"/>
    <property type="molecule type" value="Genomic_DNA"/>
</dbReference>
<organism evidence="2 3">
    <name type="scientific">Pleodorina starrii</name>
    <dbReference type="NCBI Taxonomy" id="330485"/>
    <lineage>
        <taxon>Eukaryota</taxon>
        <taxon>Viridiplantae</taxon>
        <taxon>Chlorophyta</taxon>
        <taxon>core chlorophytes</taxon>
        <taxon>Chlorophyceae</taxon>
        <taxon>CS clade</taxon>
        <taxon>Chlamydomonadales</taxon>
        <taxon>Volvocaceae</taxon>
        <taxon>Pleodorina</taxon>
    </lineage>
</organism>
<accession>A0A9W6BVU8</accession>
<reference evidence="2 3" key="1">
    <citation type="journal article" date="2023" name="Commun. Biol.">
        <title>Reorganization of the ancestral sex-determining regions during the evolution of trioecy in Pleodorina starrii.</title>
        <authorList>
            <person name="Takahashi K."/>
            <person name="Suzuki S."/>
            <person name="Kawai-Toyooka H."/>
            <person name="Yamamoto K."/>
            <person name="Hamaji T."/>
            <person name="Ootsuki R."/>
            <person name="Yamaguchi H."/>
            <person name="Kawachi M."/>
            <person name="Higashiyama T."/>
            <person name="Nozaki H."/>
        </authorList>
    </citation>
    <scope>NUCLEOTIDE SEQUENCE [LARGE SCALE GENOMIC DNA]</scope>
    <source>
        <strain evidence="2 3">NIES-4479</strain>
    </source>
</reference>
<feature type="compositionally biased region" description="Pro residues" evidence="1">
    <location>
        <begin position="40"/>
        <end position="53"/>
    </location>
</feature>
<dbReference type="AlphaFoldDB" id="A0A9W6BVU8"/>
<feature type="compositionally biased region" description="Polar residues" evidence="1">
    <location>
        <begin position="78"/>
        <end position="92"/>
    </location>
</feature>
<feature type="region of interest" description="Disordered" evidence="1">
    <location>
        <begin position="67"/>
        <end position="98"/>
    </location>
</feature>
<evidence type="ECO:0000313" key="2">
    <source>
        <dbReference type="EMBL" id="GLC59169.1"/>
    </source>
</evidence>
<keyword evidence="3" id="KW-1185">Reference proteome</keyword>
<proteinExistence type="predicted"/>
<name>A0A9W6BVU8_9CHLO</name>
<dbReference type="Proteomes" id="UP001165080">
    <property type="component" value="Unassembled WGS sequence"/>
</dbReference>
<evidence type="ECO:0000313" key="3">
    <source>
        <dbReference type="Proteomes" id="UP001165080"/>
    </source>
</evidence>
<evidence type="ECO:0000256" key="1">
    <source>
        <dbReference type="SAM" id="MobiDB-lite"/>
    </source>
</evidence>
<sequence>MINNPKAATIQQSITTAAAAAAATDALAGRLGAEARGPASAPPSPAPSLPWPPLLLLLPPSPPPSFFLLSQPPKHSLQPLQALTPTTPSSPNRRVPGPFANAVSVSAAVSSFHLPTAQTTSP</sequence>
<feature type="region of interest" description="Disordered" evidence="1">
    <location>
        <begin position="32"/>
        <end position="53"/>
    </location>
</feature>
<gene>
    <name evidence="2" type="primary">PLESTB002256</name>
    <name evidence="2" type="ORF">PLESTB_001455800</name>
</gene>